<keyword evidence="2" id="KW-1185">Reference proteome</keyword>
<name>D5G8M8_TUBMM</name>
<dbReference type="AlphaFoldDB" id="D5G8M8"/>
<dbReference type="Proteomes" id="UP000006911">
    <property type="component" value="Unassembled WGS sequence"/>
</dbReference>
<dbReference type="GeneID" id="9186239"/>
<gene>
    <name evidence="1" type="ORF">GSTUM_00003023001</name>
</gene>
<reference evidence="1 2" key="1">
    <citation type="journal article" date="2010" name="Nature">
        <title>Perigord black truffle genome uncovers evolutionary origins and mechanisms of symbiosis.</title>
        <authorList>
            <person name="Martin F."/>
            <person name="Kohler A."/>
            <person name="Murat C."/>
            <person name="Balestrini R."/>
            <person name="Coutinho P.M."/>
            <person name="Jaillon O."/>
            <person name="Montanini B."/>
            <person name="Morin E."/>
            <person name="Noel B."/>
            <person name="Percudani R."/>
            <person name="Porcel B."/>
            <person name="Rubini A."/>
            <person name="Amicucci A."/>
            <person name="Amselem J."/>
            <person name="Anthouard V."/>
            <person name="Arcioni S."/>
            <person name="Artiguenave F."/>
            <person name="Aury J.M."/>
            <person name="Ballario P."/>
            <person name="Bolchi A."/>
            <person name="Brenna A."/>
            <person name="Brun A."/>
            <person name="Buee M."/>
            <person name="Cantarel B."/>
            <person name="Chevalier G."/>
            <person name="Couloux A."/>
            <person name="Da Silva C."/>
            <person name="Denoeud F."/>
            <person name="Duplessis S."/>
            <person name="Ghignone S."/>
            <person name="Hilselberger B."/>
            <person name="Iotti M."/>
            <person name="Marcais B."/>
            <person name="Mello A."/>
            <person name="Miranda M."/>
            <person name="Pacioni G."/>
            <person name="Quesneville H."/>
            <person name="Riccioni C."/>
            <person name="Ruotolo R."/>
            <person name="Splivallo R."/>
            <person name="Stocchi V."/>
            <person name="Tisserant E."/>
            <person name="Viscomi A.R."/>
            <person name="Zambonelli A."/>
            <person name="Zampieri E."/>
            <person name="Henrissat B."/>
            <person name="Lebrun M.H."/>
            <person name="Paolocci F."/>
            <person name="Bonfante P."/>
            <person name="Ottonello S."/>
            <person name="Wincker P."/>
        </authorList>
    </citation>
    <scope>NUCLEOTIDE SEQUENCE [LARGE SCALE GENOMIC DNA]</scope>
    <source>
        <strain evidence="1 2">Mel28</strain>
    </source>
</reference>
<evidence type="ECO:0000313" key="1">
    <source>
        <dbReference type="EMBL" id="CAZ80871.1"/>
    </source>
</evidence>
<dbReference type="KEGG" id="tml:GSTUM_00003023001"/>
<protein>
    <submittedName>
        <fullName evidence="1">(Perigord truffle) hypothetical protein</fullName>
    </submittedName>
</protein>
<dbReference type="EMBL" id="FN430048">
    <property type="protein sequence ID" value="CAZ80871.1"/>
    <property type="molecule type" value="Genomic_DNA"/>
</dbReference>
<proteinExistence type="predicted"/>
<sequence length="178" mass="20141">MWETGDGRRATLVTWSTVYIQGFCQRFKTNGDLLCMRASHFCSHSKKFPLSLSSPHLTSPVLHYPTHRKNTPSSIHLPYIRTDSTPEQLIQFPATAATTSSSHRPLSLPPPPLKYSRAPSLFFILFFRYVIFHFCDRTDILNIPGWFRESAYITQSEITDCGEILPGGGTSVTSPLYK</sequence>
<accession>D5G8M8</accession>
<dbReference type="RefSeq" id="XP_002836680.1">
    <property type="nucleotide sequence ID" value="XM_002836634.1"/>
</dbReference>
<dbReference type="HOGENOM" id="CLU_1511683_0_0_1"/>
<organism evidence="1 2">
    <name type="scientific">Tuber melanosporum (strain Mel28)</name>
    <name type="common">Perigord black truffle</name>
    <dbReference type="NCBI Taxonomy" id="656061"/>
    <lineage>
        <taxon>Eukaryota</taxon>
        <taxon>Fungi</taxon>
        <taxon>Dikarya</taxon>
        <taxon>Ascomycota</taxon>
        <taxon>Pezizomycotina</taxon>
        <taxon>Pezizomycetes</taxon>
        <taxon>Pezizales</taxon>
        <taxon>Tuberaceae</taxon>
        <taxon>Tuber</taxon>
    </lineage>
</organism>
<dbReference type="InParanoid" id="D5G8M8"/>
<evidence type="ECO:0000313" key="2">
    <source>
        <dbReference type="Proteomes" id="UP000006911"/>
    </source>
</evidence>